<dbReference type="GO" id="GO:0071949">
    <property type="term" value="F:FAD binding"/>
    <property type="evidence" value="ECO:0007669"/>
    <property type="project" value="InterPro"/>
</dbReference>
<keyword evidence="2" id="KW-0274">FAD</keyword>
<dbReference type="PANTHER" id="PTHR43004">
    <property type="entry name" value="TRK SYSTEM POTASSIUM UPTAKE PROTEIN"/>
    <property type="match status" value="1"/>
</dbReference>
<accession>A0A397GRE9</accession>
<dbReference type="PANTHER" id="PTHR43004:SF21">
    <property type="entry name" value="FAD-BINDING DOMAIN-CONTAINING PROTEIN-RELATED"/>
    <property type="match status" value="1"/>
</dbReference>
<dbReference type="Gene3D" id="3.40.30.120">
    <property type="match status" value="1"/>
</dbReference>
<sequence length="494" mass="54765">MDITNARSMELLARLGLAQKLREQGVPQQYSLKCLFSTGLSDGGEAIAEWDLPSPEKMWQQIHEKNDGTMPSQAYLRCSQSIFEVWLKPIVEAEPLVECFSGVKFESLNELDDRVESTVTKVDAGVEYIISSQYVIGCDGAGSRVRKSAGIELTGTPISVPTLLVHFKSKDLDVLHRQGQFWHLFLSQDAVVINQDEKDTWTVHIPLTPGADENDLNPEEMVYAALGDAGAPQKFKIDQILVTTHQNIPFGGYGMNTGVGDAYDIGWKLAMALHSQGGEALLDSYEIERRPVALRNVAMSGRNAEVHLKYVTWVRQGTPGLVRSDTLEGRELRERIRAHVLANDGENKSLGIEMGYRHSGSPVVVYDSRPEKEPEWTPQSYHPSTWPGARAPHVFLNDGVTAVYDLLGPDYTLVDFTADGLNAKMFATIAAQLKVPLSTVHLPDDAHVRQIWERDAVLLRPDLHVSWCGDGEQPPETSAIEDILRISTGKRSIT</sequence>
<evidence type="ECO:0000256" key="2">
    <source>
        <dbReference type="ARBA" id="ARBA00022827"/>
    </source>
</evidence>
<dbReference type="VEuPathDB" id="FungiDB:CDV56_106449"/>
<dbReference type="Gene3D" id="3.30.9.10">
    <property type="entry name" value="D-Amino Acid Oxidase, subunit A, domain 2"/>
    <property type="match status" value="1"/>
</dbReference>
<dbReference type="Pfam" id="PF21274">
    <property type="entry name" value="Rng_hyd_C"/>
    <property type="match status" value="1"/>
</dbReference>
<keyword evidence="6" id="KW-1185">Reference proteome</keyword>
<dbReference type="InterPro" id="IPR036188">
    <property type="entry name" value="FAD/NAD-bd_sf"/>
</dbReference>
<dbReference type="InterPro" id="IPR050641">
    <property type="entry name" value="RIFMO-like"/>
</dbReference>
<dbReference type="EMBL" id="NKHU02000122">
    <property type="protein sequence ID" value="RHZ53582.1"/>
    <property type="molecule type" value="Genomic_DNA"/>
</dbReference>
<organism evidence="5 6">
    <name type="scientific">Aspergillus thermomutatus</name>
    <name type="common">Neosartorya pseudofischeri</name>
    <dbReference type="NCBI Taxonomy" id="41047"/>
    <lineage>
        <taxon>Eukaryota</taxon>
        <taxon>Fungi</taxon>
        <taxon>Dikarya</taxon>
        <taxon>Ascomycota</taxon>
        <taxon>Pezizomycotina</taxon>
        <taxon>Eurotiomycetes</taxon>
        <taxon>Eurotiomycetidae</taxon>
        <taxon>Eurotiales</taxon>
        <taxon>Aspergillaceae</taxon>
        <taxon>Aspergillus</taxon>
        <taxon>Aspergillus subgen. Fumigati</taxon>
    </lineage>
</organism>
<keyword evidence="3" id="KW-0560">Oxidoreductase</keyword>
<dbReference type="Proteomes" id="UP000215305">
    <property type="component" value="Unassembled WGS sequence"/>
</dbReference>
<keyword evidence="1" id="KW-0285">Flavoprotein</keyword>
<feature type="domain" description="FAD-binding" evidence="4">
    <location>
        <begin position="3"/>
        <end position="214"/>
    </location>
</feature>
<evidence type="ECO:0000256" key="1">
    <source>
        <dbReference type="ARBA" id="ARBA00022630"/>
    </source>
</evidence>
<evidence type="ECO:0000256" key="3">
    <source>
        <dbReference type="ARBA" id="ARBA00023002"/>
    </source>
</evidence>
<dbReference type="InterPro" id="IPR002938">
    <property type="entry name" value="FAD-bd"/>
</dbReference>
<name>A0A397GRE9_ASPTH</name>
<comment type="caution">
    <text evidence="5">The sequence shown here is derived from an EMBL/GenBank/DDBJ whole genome shotgun (WGS) entry which is preliminary data.</text>
</comment>
<evidence type="ECO:0000313" key="5">
    <source>
        <dbReference type="EMBL" id="RHZ53582.1"/>
    </source>
</evidence>
<protein>
    <recommendedName>
        <fullName evidence="4">FAD-binding domain-containing protein</fullName>
    </recommendedName>
</protein>
<proteinExistence type="predicted"/>
<dbReference type="Gene3D" id="3.50.50.60">
    <property type="entry name" value="FAD/NAD(P)-binding domain"/>
    <property type="match status" value="2"/>
</dbReference>
<dbReference type="GO" id="GO:0016709">
    <property type="term" value="F:oxidoreductase activity, acting on paired donors, with incorporation or reduction of molecular oxygen, NAD(P)H as one donor, and incorporation of one atom of oxygen"/>
    <property type="evidence" value="ECO:0007669"/>
    <property type="project" value="UniProtKB-ARBA"/>
</dbReference>
<gene>
    <name evidence="5" type="ORF">CDV56_106449</name>
</gene>
<reference evidence="5" key="1">
    <citation type="submission" date="2018-08" db="EMBL/GenBank/DDBJ databases">
        <title>Draft genome sequence of azole-resistant Aspergillus thermomutatus (Neosartorya pseudofischeri) strain HMR AF 39, isolated from a human nasal aspirate.</title>
        <authorList>
            <person name="Parent-Michaud M."/>
            <person name="Dufresne P.J."/>
            <person name="Fournier E."/>
            <person name="Martineau C."/>
            <person name="Moreira S."/>
            <person name="Perkins V."/>
            <person name="De Repentigny L."/>
            <person name="Dufresne S.F."/>
        </authorList>
    </citation>
    <scope>NUCLEOTIDE SEQUENCE [LARGE SCALE GENOMIC DNA]</scope>
    <source>
        <strain evidence="5">HMR AF 39</strain>
    </source>
</reference>
<evidence type="ECO:0000313" key="6">
    <source>
        <dbReference type="Proteomes" id="UP000215305"/>
    </source>
</evidence>
<dbReference type="Pfam" id="PF01494">
    <property type="entry name" value="FAD_binding_3"/>
    <property type="match status" value="2"/>
</dbReference>
<dbReference type="GeneID" id="38128423"/>
<dbReference type="OrthoDB" id="2096480at2759"/>
<feature type="domain" description="FAD-binding" evidence="4">
    <location>
        <begin position="245"/>
        <end position="298"/>
    </location>
</feature>
<dbReference type="RefSeq" id="XP_026613663.1">
    <property type="nucleotide sequence ID" value="XM_026760068.1"/>
</dbReference>
<dbReference type="SUPFAM" id="SSF51905">
    <property type="entry name" value="FAD/NAD(P)-binding domain"/>
    <property type="match status" value="1"/>
</dbReference>
<dbReference type="STRING" id="41047.A0A397GRE9"/>
<evidence type="ECO:0000259" key="4">
    <source>
        <dbReference type="Pfam" id="PF01494"/>
    </source>
</evidence>
<dbReference type="AlphaFoldDB" id="A0A397GRE9"/>